<dbReference type="EMBL" id="JAAOZQ010000063">
    <property type="protein sequence ID" value="KAF7521439.1"/>
    <property type="molecule type" value="Genomic_DNA"/>
</dbReference>
<dbReference type="GO" id="GO:0006633">
    <property type="term" value="P:fatty acid biosynthetic process"/>
    <property type="evidence" value="ECO:0007669"/>
    <property type="project" value="TreeGrafter"/>
</dbReference>
<dbReference type="InterPro" id="IPR016039">
    <property type="entry name" value="Thiolase-like"/>
</dbReference>
<comment type="caution">
    <text evidence="4">The sequence shown here is derived from an EMBL/GenBank/DDBJ whole genome shotgun (WGS) entry which is preliminary data.</text>
</comment>
<protein>
    <recommendedName>
        <fullName evidence="3">Ketosynthase family 3 (KS3) domain-containing protein</fullName>
    </recommendedName>
</protein>
<dbReference type="SMART" id="SM00825">
    <property type="entry name" value="PKS_KS"/>
    <property type="match status" value="1"/>
</dbReference>
<dbReference type="SUPFAM" id="SSF53901">
    <property type="entry name" value="Thiolase-like"/>
    <property type="match status" value="1"/>
</dbReference>
<dbReference type="Pfam" id="PF00109">
    <property type="entry name" value="ketoacyl-synt"/>
    <property type="match status" value="1"/>
</dbReference>
<evidence type="ECO:0000313" key="5">
    <source>
        <dbReference type="Proteomes" id="UP000701341"/>
    </source>
</evidence>
<dbReference type="PANTHER" id="PTHR43775">
    <property type="entry name" value="FATTY ACID SYNTHASE"/>
    <property type="match status" value="1"/>
</dbReference>
<evidence type="ECO:0000259" key="3">
    <source>
        <dbReference type="PROSITE" id="PS52004"/>
    </source>
</evidence>
<feature type="domain" description="Ketosynthase family 3 (KS3)" evidence="3">
    <location>
        <begin position="10"/>
        <end position="160"/>
    </location>
</feature>
<dbReference type="Proteomes" id="UP000701341">
    <property type="component" value="Unassembled WGS sequence"/>
</dbReference>
<dbReference type="Gene3D" id="3.40.47.10">
    <property type="match status" value="1"/>
</dbReference>
<proteinExistence type="predicted"/>
<reference evidence="4" key="1">
    <citation type="submission" date="2020-02" db="EMBL/GenBank/DDBJ databases">
        <authorList>
            <person name="Lichtner F.J."/>
        </authorList>
    </citation>
    <scope>NUCLEOTIDE SEQUENCE</scope>
    <source>
        <strain evidence="4">G10</strain>
    </source>
</reference>
<evidence type="ECO:0000313" key="4">
    <source>
        <dbReference type="EMBL" id="KAF7521439.1"/>
    </source>
</evidence>
<dbReference type="InterPro" id="IPR050091">
    <property type="entry name" value="PKS_NRPS_Biosynth_Enz"/>
</dbReference>
<dbReference type="PANTHER" id="PTHR43775:SF18">
    <property type="entry name" value="ENZYME, PUTATIVE (JCVI)-RELATED"/>
    <property type="match status" value="1"/>
</dbReference>
<dbReference type="InterPro" id="IPR014030">
    <property type="entry name" value="Ketoacyl_synth_N"/>
</dbReference>
<dbReference type="AlphaFoldDB" id="A0A9P5KYJ6"/>
<evidence type="ECO:0000256" key="2">
    <source>
        <dbReference type="ARBA" id="ARBA00022553"/>
    </source>
</evidence>
<gene>
    <name evidence="4" type="ORF">PCG10_008375</name>
</gene>
<keyword evidence="5" id="KW-1185">Reference proteome</keyword>
<keyword evidence="1" id="KW-0596">Phosphopantetheine</keyword>
<sequence>MGDAPIQPQTPAIAVVGMACRLPGSNNSIHAFWNFLKQARQASNTVPESRFNVGAHADGSGKPKTMTSVPGMFLEDIDIGAFDAGFFNISPAEAMAMDPQQRQLLEVAYECLENSGISVDAIFGREMGCFVGSFVGGADENPSVQTTRREEKIDQYARLR</sequence>
<name>A0A9P5KYJ6_PENCR</name>
<organism evidence="4 5">
    <name type="scientific">Penicillium crustosum</name>
    <name type="common">Blue mold fungus</name>
    <dbReference type="NCBI Taxonomy" id="36656"/>
    <lineage>
        <taxon>Eukaryota</taxon>
        <taxon>Fungi</taxon>
        <taxon>Dikarya</taxon>
        <taxon>Ascomycota</taxon>
        <taxon>Pezizomycotina</taxon>
        <taxon>Eurotiomycetes</taxon>
        <taxon>Eurotiomycetidae</taxon>
        <taxon>Eurotiales</taxon>
        <taxon>Aspergillaceae</taxon>
        <taxon>Penicillium</taxon>
    </lineage>
</organism>
<evidence type="ECO:0000256" key="1">
    <source>
        <dbReference type="ARBA" id="ARBA00022450"/>
    </source>
</evidence>
<dbReference type="GO" id="GO:0004312">
    <property type="term" value="F:fatty acid synthase activity"/>
    <property type="evidence" value="ECO:0007669"/>
    <property type="project" value="TreeGrafter"/>
</dbReference>
<accession>A0A9P5KYJ6</accession>
<keyword evidence="2" id="KW-0597">Phosphoprotein</keyword>
<dbReference type="PROSITE" id="PS52004">
    <property type="entry name" value="KS3_2"/>
    <property type="match status" value="1"/>
</dbReference>
<dbReference type="InterPro" id="IPR020841">
    <property type="entry name" value="PKS_Beta-ketoAc_synthase_dom"/>
</dbReference>
<dbReference type="GO" id="GO:0044550">
    <property type="term" value="P:secondary metabolite biosynthetic process"/>
    <property type="evidence" value="ECO:0007669"/>
    <property type="project" value="TreeGrafter"/>
</dbReference>